<sequence>MIRQLWEIVGTAGRRLRRRDVSLHAAAITFYAAIAVVPVMLLTIWMAGLLGGADRLRRLGMTAVESLPGEIGADRAMAAVLHAGLDLTPASALAALLPATFYGEGLRRAFVSLTDPAAPQRLVGWRGRLRLLPLLGLAPALLLAVLGTLPLTTHLVENGGWSAVLGIVLSFLVCWLALSPVLFWVYRVIGPGRPGGLATAVAGSFTAANISGFLHGLVLFTSLPLPLGAPFGGFDPVGAVVAMLLWLYLFHVIVLVGYVTTLAADDT</sequence>
<dbReference type="Pfam" id="PF03631">
    <property type="entry name" value="Virul_fac_BrkB"/>
    <property type="match status" value="1"/>
</dbReference>
<gene>
    <name evidence="7" type="ORF">Pa4123_46660</name>
</gene>
<dbReference type="RefSeq" id="WP_281899010.1">
    <property type="nucleotide sequence ID" value="NZ_BSDI01000023.1"/>
</dbReference>
<comment type="subcellular location">
    <subcellularLocation>
        <location evidence="1">Cell membrane</location>
        <topology evidence="1">Multi-pass membrane protein</topology>
    </subcellularLocation>
</comment>
<evidence type="ECO:0000256" key="6">
    <source>
        <dbReference type="SAM" id="Phobius"/>
    </source>
</evidence>
<feature type="transmembrane region" description="Helical" evidence="6">
    <location>
        <begin position="240"/>
        <end position="264"/>
    </location>
</feature>
<organism evidence="7 8">
    <name type="scientific">Phytohabitans aurantiacus</name>
    <dbReference type="NCBI Taxonomy" id="3016789"/>
    <lineage>
        <taxon>Bacteria</taxon>
        <taxon>Bacillati</taxon>
        <taxon>Actinomycetota</taxon>
        <taxon>Actinomycetes</taxon>
        <taxon>Micromonosporales</taxon>
        <taxon>Micromonosporaceae</taxon>
    </lineage>
</organism>
<evidence type="ECO:0000256" key="2">
    <source>
        <dbReference type="ARBA" id="ARBA00022475"/>
    </source>
</evidence>
<feature type="transmembrane region" description="Helical" evidence="6">
    <location>
        <begin position="28"/>
        <end position="51"/>
    </location>
</feature>
<keyword evidence="8" id="KW-1185">Reference proteome</keyword>
<keyword evidence="5 6" id="KW-0472">Membrane</keyword>
<reference evidence="7" key="1">
    <citation type="submission" date="2022-12" db="EMBL/GenBank/DDBJ databases">
        <title>New Phytohabitans aurantiacus sp. RD004123 nov., an actinomycete isolated from soil.</title>
        <authorList>
            <person name="Triningsih D.W."/>
            <person name="Harunari E."/>
            <person name="Igarashi Y."/>
        </authorList>
    </citation>
    <scope>NUCLEOTIDE SEQUENCE</scope>
    <source>
        <strain evidence="7">RD004123</strain>
    </source>
</reference>
<evidence type="ECO:0000313" key="8">
    <source>
        <dbReference type="Proteomes" id="UP001144280"/>
    </source>
</evidence>
<feature type="transmembrane region" description="Helical" evidence="6">
    <location>
        <begin position="163"/>
        <end position="185"/>
    </location>
</feature>
<keyword evidence="4 6" id="KW-1133">Transmembrane helix</keyword>
<evidence type="ECO:0000313" key="7">
    <source>
        <dbReference type="EMBL" id="GLH99390.1"/>
    </source>
</evidence>
<evidence type="ECO:0000256" key="4">
    <source>
        <dbReference type="ARBA" id="ARBA00022989"/>
    </source>
</evidence>
<feature type="transmembrane region" description="Helical" evidence="6">
    <location>
        <begin position="131"/>
        <end position="151"/>
    </location>
</feature>
<dbReference type="InterPro" id="IPR017039">
    <property type="entry name" value="Virul_fac_BrkB"/>
</dbReference>
<accession>A0ABQ5R1E6</accession>
<dbReference type="EMBL" id="BSDI01000023">
    <property type="protein sequence ID" value="GLH99390.1"/>
    <property type="molecule type" value="Genomic_DNA"/>
</dbReference>
<keyword evidence="2" id="KW-1003">Cell membrane</keyword>
<evidence type="ECO:0000256" key="5">
    <source>
        <dbReference type="ARBA" id="ARBA00023136"/>
    </source>
</evidence>
<comment type="caution">
    <text evidence="7">The sequence shown here is derived from an EMBL/GenBank/DDBJ whole genome shotgun (WGS) entry which is preliminary data.</text>
</comment>
<keyword evidence="3 6" id="KW-0812">Transmembrane</keyword>
<feature type="transmembrane region" description="Helical" evidence="6">
    <location>
        <begin position="197"/>
        <end position="220"/>
    </location>
</feature>
<dbReference type="Proteomes" id="UP001144280">
    <property type="component" value="Unassembled WGS sequence"/>
</dbReference>
<evidence type="ECO:0000256" key="1">
    <source>
        <dbReference type="ARBA" id="ARBA00004651"/>
    </source>
</evidence>
<name>A0ABQ5R1E6_9ACTN</name>
<protein>
    <submittedName>
        <fullName evidence="7">Uncharacterized protein</fullName>
    </submittedName>
</protein>
<proteinExistence type="predicted"/>
<evidence type="ECO:0000256" key="3">
    <source>
        <dbReference type="ARBA" id="ARBA00022692"/>
    </source>
</evidence>